<protein>
    <submittedName>
        <fullName evidence="1">DcrB family lipoprotein</fullName>
    </submittedName>
</protein>
<organism evidence="1 2">
    <name type="scientific">Yersinia nurmii</name>
    <dbReference type="NCBI Taxonomy" id="685706"/>
    <lineage>
        <taxon>Bacteria</taxon>
        <taxon>Pseudomonadati</taxon>
        <taxon>Pseudomonadota</taxon>
        <taxon>Gammaproteobacteria</taxon>
        <taxon>Enterobacterales</taxon>
        <taxon>Yersiniaceae</taxon>
        <taxon>Yersinia</taxon>
    </lineage>
</organism>
<keyword evidence="1" id="KW-0449">Lipoprotein</keyword>
<dbReference type="AlphaFoldDB" id="A0AAW7K6F1"/>
<evidence type="ECO:0000313" key="1">
    <source>
        <dbReference type="EMBL" id="MDN0089065.1"/>
    </source>
</evidence>
<reference evidence="1" key="1">
    <citation type="submission" date="2023-06" db="EMBL/GenBank/DDBJ databases">
        <authorList>
            <person name="Polev D.E."/>
            <person name="Saitova A.T."/>
            <person name="Bogumilchik E.A."/>
            <person name="Kokorina G.I."/>
            <person name="Voskresenskaia E.A."/>
        </authorList>
    </citation>
    <scope>NUCLEOTIDE SEQUENCE</scope>
    <source>
        <strain evidence="1">2145 StPb PI</strain>
    </source>
</reference>
<comment type="caution">
    <text evidence="1">The sequence shown here is derived from an EMBL/GenBank/DDBJ whole genome shotgun (WGS) entry which is preliminary data.</text>
</comment>
<dbReference type="InterPro" id="IPR014894">
    <property type="entry name" value="DcrB/EagT6"/>
</dbReference>
<dbReference type="EMBL" id="JAUEHU010000022">
    <property type="protein sequence ID" value="MDN0089065.1"/>
    <property type="molecule type" value="Genomic_DNA"/>
</dbReference>
<dbReference type="Pfam" id="PF08786">
    <property type="entry name" value="DcrB"/>
    <property type="match status" value="1"/>
</dbReference>
<dbReference type="Proteomes" id="UP001167864">
    <property type="component" value="Unassembled WGS sequence"/>
</dbReference>
<dbReference type="NCBIfam" id="NF008627">
    <property type="entry name" value="PRK11615.1"/>
    <property type="match status" value="1"/>
</dbReference>
<dbReference type="PROSITE" id="PS51257">
    <property type="entry name" value="PROKAR_LIPOPROTEIN"/>
    <property type="match status" value="1"/>
</dbReference>
<accession>A0AAW7K6F1</accession>
<name>A0AAW7K6F1_9GAMM</name>
<sequence>MNKITKLFAVGLLVTGLSACDVKNDNNVGQPVRLLEGNIALVLPAEFSDQSDKISSPSSNKRVYATKNGEKAVVIILNEKDTAGLDVLAQRLIEQQKGRDANLQIVTNKTIQVDGKPLQQLDSIITSGGQKAYSSVVMGNVDNNSMTLQITVPAENQQQAQTETESIISTLKLK</sequence>
<evidence type="ECO:0000313" key="2">
    <source>
        <dbReference type="Proteomes" id="UP001167864"/>
    </source>
</evidence>
<dbReference type="Gene3D" id="3.40.1000.10">
    <property type="entry name" value="Mog1/PsbP, alpha/beta/alpha sandwich"/>
    <property type="match status" value="1"/>
</dbReference>
<gene>
    <name evidence="1" type="ORF">QVN42_17070</name>
</gene>
<dbReference type="RefSeq" id="WP_289818307.1">
    <property type="nucleotide sequence ID" value="NZ_JAUEHU010000022.1"/>
</dbReference>
<proteinExistence type="predicted"/>